<dbReference type="Proteomes" id="UP000730161">
    <property type="component" value="Unassembled WGS sequence"/>
</dbReference>
<protein>
    <recommendedName>
        <fullName evidence="4">Membrane-spanning protein</fullName>
    </recommendedName>
</protein>
<keyword evidence="1" id="KW-0812">Transmembrane</keyword>
<feature type="transmembrane region" description="Helical" evidence="1">
    <location>
        <begin position="92"/>
        <end position="112"/>
    </location>
</feature>
<evidence type="ECO:0000313" key="2">
    <source>
        <dbReference type="EMBL" id="MBR1368803.1"/>
    </source>
</evidence>
<dbReference type="AlphaFoldDB" id="A0A8J8B567"/>
<name>A0A8J8B567_9EURY</name>
<keyword evidence="1" id="KW-0472">Membrane</keyword>
<sequence length="200" mass="22274">MNIKAVEPAAVILMQIILIGYLVQAYLHRDMFRVLFVLLTITLILIPFGIAWYLSIDLPTGTKAAVALALLIHSAGGIARYYWIYAPWYDKIAHSISGFALGLIIFSIYLILSLRGVEVRPTGMYLGIIILVFLLGAVWEIGELFIDSIFHSSYNHGYTDTVFDMIANTIGSLLAVAYARHLTLTIPNGEKLSVILTRNR</sequence>
<feature type="transmembrane region" description="Helical" evidence="1">
    <location>
        <begin position="33"/>
        <end position="54"/>
    </location>
</feature>
<evidence type="ECO:0008006" key="4">
    <source>
        <dbReference type="Google" id="ProtNLM"/>
    </source>
</evidence>
<dbReference type="InterPro" id="IPR014509">
    <property type="entry name" value="YjdF-like"/>
</dbReference>
<dbReference type="OrthoDB" id="313603at2157"/>
<proteinExistence type="predicted"/>
<dbReference type="Pfam" id="PF09997">
    <property type="entry name" value="DUF2238"/>
    <property type="match status" value="1"/>
</dbReference>
<evidence type="ECO:0000313" key="3">
    <source>
        <dbReference type="Proteomes" id="UP000730161"/>
    </source>
</evidence>
<feature type="transmembrane region" description="Helical" evidence="1">
    <location>
        <begin position="66"/>
        <end position="86"/>
    </location>
</feature>
<reference evidence="2" key="1">
    <citation type="submission" date="2014-12" db="EMBL/GenBank/DDBJ databases">
        <authorList>
            <person name="Huang H.-H."/>
            <person name="Chen S.-C."/>
            <person name="Lai M.-C."/>
        </authorList>
    </citation>
    <scope>NUCLEOTIDE SEQUENCE</scope>
    <source>
        <strain evidence="2">K1F9705b</strain>
    </source>
</reference>
<keyword evidence="1" id="KW-1133">Transmembrane helix</keyword>
<gene>
    <name evidence="2" type="ORF">RJ53_04470</name>
</gene>
<feature type="transmembrane region" description="Helical" evidence="1">
    <location>
        <begin position="124"/>
        <end position="142"/>
    </location>
</feature>
<dbReference type="EMBL" id="JWHL01000004">
    <property type="protein sequence ID" value="MBR1368803.1"/>
    <property type="molecule type" value="Genomic_DNA"/>
</dbReference>
<comment type="caution">
    <text evidence="2">The sequence shown here is derived from an EMBL/GenBank/DDBJ whole genome shotgun (WGS) entry which is preliminary data.</text>
</comment>
<organism evidence="2 3">
    <name type="scientific">Methanocalculus chunghsingensis</name>
    <dbReference type="NCBI Taxonomy" id="156457"/>
    <lineage>
        <taxon>Archaea</taxon>
        <taxon>Methanobacteriati</taxon>
        <taxon>Methanobacteriota</taxon>
        <taxon>Stenosarchaea group</taxon>
        <taxon>Methanomicrobia</taxon>
        <taxon>Methanomicrobiales</taxon>
        <taxon>Methanocalculaceae</taxon>
        <taxon>Methanocalculus</taxon>
    </lineage>
</organism>
<keyword evidence="3" id="KW-1185">Reference proteome</keyword>
<accession>A0A8J8B567</accession>
<dbReference type="RefSeq" id="WP_211530439.1">
    <property type="nucleotide sequence ID" value="NZ_JWHL01000004.1"/>
</dbReference>
<feature type="transmembrane region" description="Helical" evidence="1">
    <location>
        <begin position="9"/>
        <end position="27"/>
    </location>
</feature>
<evidence type="ECO:0000256" key="1">
    <source>
        <dbReference type="SAM" id="Phobius"/>
    </source>
</evidence>